<protein>
    <recommendedName>
        <fullName evidence="4">Prepilin-type N-terminal cleavage/methylation domain-containing protein</fullName>
    </recommendedName>
</protein>
<feature type="transmembrane region" description="Helical" evidence="1">
    <location>
        <begin position="13"/>
        <end position="31"/>
    </location>
</feature>
<gene>
    <name evidence="2" type="ORF">COB67_11400</name>
</gene>
<comment type="caution">
    <text evidence="2">The sequence shown here is derived from an EMBL/GenBank/DDBJ whole genome shotgun (WGS) entry which is preliminary data.</text>
</comment>
<dbReference type="Proteomes" id="UP000218113">
    <property type="component" value="Unassembled WGS sequence"/>
</dbReference>
<evidence type="ECO:0000256" key="1">
    <source>
        <dbReference type="SAM" id="Phobius"/>
    </source>
</evidence>
<evidence type="ECO:0000313" key="3">
    <source>
        <dbReference type="Proteomes" id="UP000218113"/>
    </source>
</evidence>
<dbReference type="EMBL" id="NVSR01000120">
    <property type="protein sequence ID" value="PCI24677.1"/>
    <property type="molecule type" value="Genomic_DNA"/>
</dbReference>
<name>A0A2A4SV79_9DELT</name>
<reference evidence="3" key="1">
    <citation type="submission" date="2017-08" db="EMBL/GenBank/DDBJ databases">
        <title>A dynamic microbial community with high functional redundancy inhabits the cold, oxic subseafloor aquifer.</title>
        <authorList>
            <person name="Tully B.J."/>
            <person name="Wheat C.G."/>
            <person name="Glazer B.T."/>
            <person name="Huber J.A."/>
        </authorList>
    </citation>
    <scope>NUCLEOTIDE SEQUENCE [LARGE SCALE GENOMIC DNA]</scope>
</reference>
<keyword evidence="1" id="KW-1133">Transmembrane helix</keyword>
<sequence length="152" mass="17770">MEPATRGFTLLEMMIVLTIFSLLLGVASLGFRPLWGKHQVRMATGDLIQRLQTLRIKAILDRRKYQVEIYNHFFLSHRIDAEWTQQQLNPGIQYHYSKVDTACQRFEIPKTIKISFSSAGSTTPITICLQYEQWYQKLILSSYGNIRTTRIR</sequence>
<dbReference type="NCBIfam" id="TIGR02532">
    <property type="entry name" value="IV_pilin_GFxxxE"/>
    <property type="match status" value="1"/>
</dbReference>
<dbReference type="PROSITE" id="PS00409">
    <property type="entry name" value="PROKAR_NTER_METHYL"/>
    <property type="match status" value="1"/>
</dbReference>
<dbReference type="AlphaFoldDB" id="A0A2A4SV79"/>
<accession>A0A2A4SV79</accession>
<dbReference type="SUPFAM" id="SSF54523">
    <property type="entry name" value="Pili subunits"/>
    <property type="match status" value="1"/>
</dbReference>
<dbReference type="Pfam" id="PF07963">
    <property type="entry name" value="N_methyl"/>
    <property type="match status" value="1"/>
</dbReference>
<dbReference type="InterPro" id="IPR012902">
    <property type="entry name" value="N_methyl_site"/>
</dbReference>
<proteinExistence type="predicted"/>
<dbReference type="InterPro" id="IPR045584">
    <property type="entry name" value="Pilin-like"/>
</dbReference>
<keyword evidence="1" id="KW-0472">Membrane</keyword>
<organism evidence="2 3">
    <name type="scientific">SAR324 cluster bacterium</name>
    <dbReference type="NCBI Taxonomy" id="2024889"/>
    <lineage>
        <taxon>Bacteria</taxon>
        <taxon>Deltaproteobacteria</taxon>
        <taxon>SAR324 cluster</taxon>
    </lineage>
</organism>
<dbReference type="Gene3D" id="3.30.700.10">
    <property type="entry name" value="Glycoprotein, Type 4 Pilin"/>
    <property type="match status" value="1"/>
</dbReference>
<evidence type="ECO:0008006" key="4">
    <source>
        <dbReference type="Google" id="ProtNLM"/>
    </source>
</evidence>
<keyword evidence="1" id="KW-0812">Transmembrane</keyword>
<evidence type="ECO:0000313" key="2">
    <source>
        <dbReference type="EMBL" id="PCI24677.1"/>
    </source>
</evidence>